<evidence type="ECO:0000313" key="3">
    <source>
        <dbReference type="EMBL" id="TLS48793.1"/>
    </source>
</evidence>
<feature type="transmembrane region" description="Helical" evidence="2">
    <location>
        <begin position="6"/>
        <end position="25"/>
    </location>
</feature>
<keyword evidence="1" id="KW-0175">Coiled coil</keyword>
<keyword evidence="2" id="KW-0472">Membrane</keyword>
<dbReference type="SUPFAM" id="SSF48452">
    <property type="entry name" value="TPR-like"/>
    <property type="match status" value="1"/>
</dbReference>
<organism evidence="3 4">
    <name type="scientific">Paenibacillus antri</name>
    <dbReference type="NCBI Taxonomy" id="2582848"/>
    <lineage>
        <taxon>Bacteria</taxon>
        <taxon>Bacillati</taxon>
        <taxon>Bacillota</taxon>
        <taxon>Bacilli</taxon>
        <taxon>Bacillales</taxon>
        <taxon>Paenibacillaceae</taxon>
        <taxon>Paenibacillus</taxon>
    </lineage>
</organism>
<feature type="coiled-coil region" evidence="1">
    <location>
        <begin position="146"/>
        <end position="173"/>
    </location>
</feature>
<gene>
    <name evidence="3" type="ORF">FE782_28425</name>
</gene>
<accession>A0A5R9G7R9</accession>
<evidence type="ECO:0000313" key="4">
    <source>
        <dbReference type="Proteomes" id="UP000309676"/>
    </source>
</evidence>
<reference evidence="3 4" key="1">
    <citation type="submission" date="2019-05" db="EMBL/GenBank/DDBJ databases">
        <authorList>
            <person name="Narsing Rao M.P."/>
            <person name="Li W.J."/>
        </authorList>
    </citation>
    <scope>NUCLEOTIDE SEQUENCE [LARGE SCALE GENOMIC DNA]</scope>
    <source>
        <strain evidence="3 4">SYSU_K30003</strain>
    </source>
</reference>
<keyword evidence="2" id="KW-1133">Transmembrane helix</keyword>
<dbReference type="Gene3D" id="1.25.40.10">
    <property type="entry name" value="Tetratricopeptide repeat domain"/>
    <property type="match status" value="1"/>
</dbReference>
<feature type="coiled-coil region" evidence="1">
    <location>
        <begin position="205"/>
        <end position="241"/>
    </location>
</feature>
<evidence type="ECO:0000256" key="2">
    <source>
        <dbReference type="SAM" id="Phobius"/>
    </source>
</evidence>
<dbReference type="RefSeq" id="WP_138197741.1">
    <property type="nucleotide sequence ID" value="NZ_VCIW01000028.1"/>
</dbReference>
<keyword evidence="4" id="KW-1185">Reference proteome</keyword>
<dbReference type="Proteomes" id="UP000309676">
    <property type="component" value="Unassembled WGS sequence"/>
</dbReference>
<comment type="caution">
    <text evidence="3">The sequence shown here is derived from an EMBL/GenBank/DDBJ whole genome shotgun (WGS) entry which is preliminary data.</text>
</comment>
<keyword evidence="2" id="KW-0812">Transmembrane</keyword>
<dbReference type="AlphaFoldDB" id="A0A5R9G7R9"/>
<sequence>MYLFFSSVLSALMVAFIVGMIKGSLKTLRIYGRGKSAVGLCIVLAAYLFVQISQPAQEYESPYATLKETTKTYEDGKEAFDAGQYDLADELLSQVPSSDPNYYDAKEMINQIQDIYLNNHLQNARAKLQQKDFDGAREELNHALEIDKYSKQAQELIVQLEEQENLARKHSIQMGIAQALERAKEKLSSDNFAGARADAQRAAKLNPQSEEVKQLENEIDVKEKNYKKRKSEQEMKRYKTESKTYSYVYLMQNMDSLKGKKVKLTGRLTSIGNTHSEMFALMNLMGEEGKLTSNLVQIEYPMEYQFEKNDTVIVWGELQGKRIYKEGSEEVPVIKGKYLEKGL</sequence>
<name>A0A5R9G7R9_9BACL</name>
<evidence type="ECO:0008006" key="5">
    <source>
        <dbReference type="Google" id="ProtNLM"/>
    </source>
</evidence>
<evidence type="ECO:0000256" key="1">
    <source>
        <dbReference type="SAM" id="Coils"/>
    </source>
</evidence>
<protein>
    <recommendedName>
        <fullName evidence="5">Tetratricopeptide repeat protein</fullName>
    </recommendedName>
</protein>
<dbReference type="EMBL" id="VCIW01000028">
    <property type="protein sequence ID" value="TLS48793.1"/>
    <property type="molecule type" value="Genomic_DNA"/>
</dbReference>
<dbReference type="InterPro" id="IPR011990">
    <property type="entry name" value="TPR-like_helical_dom_sf"/>
</dbReference>
<proteinExistence type="predicted"/>